<evidence type="ECO:0000313" key="2">
    <source>
        <dbReference type="Proteomes" id="UP000789405"/>
    </source>
</evidence>
<accession>A0A9N9JF82</accession>
<reference evidence="1" key="1">
    <citation type="submission" date="2021-06" db="EMBL/GenBank/DDBJ databases">
        <authorList>
            <person name="Kallberg Y."/>
            <person name="Tangrot J."/>
            <person name="Rosling A."/>
        </authorList>
    </citation>
    <scope>NUCLEOTIDE SEQUENCE</scope>
    <source>
        <strain evidence="1">MA453B</strain>
    </source>
</reference>
<feature type="non-terminal residue" evidence="1">
    <location>
        <position position="1"/>
    </location>
</feature>
<gene>
    <name evidence="1" type="ORF">DERYTH_LOCUS19146</name>
</gene>
<dbReference type="EMBL" id="CAJVPY010020483">
    <property type="protein sequence ID" value="CAG8775805.1"/>
    <property type="molecule type" value="Genomic_DNA"/>
</dbReference>
<keyword evidence="2" id="KW-1185">Reference proteome</keyword>
<organism evidence="1 2">
    <name type="scientific">Dentiscutata erythropus</name>
    <dbReference type="NCBI Taxonomy" id="1348616"/>
    <lineage>
        <taxon>Eukaryota</taxon>
        <taxon>Fungi</taxon>
        <taxon>Fungi incertae sedis</taxon>
        <taxon>Mucoromycota</taxon>
        <taxon>Glomeromycotina</taxon>
        <taxon>Glomeromycetes</taxon>
        <taxon>Diversisporales</taxon>
        <taxon>Gigasporaceae</taxon>
        <taxon>Dentiscutata</taxon>
    </lineage>
</organism>
<comment type="caution">
    <text evidence="1">The sequence shown here is derived from an EMBL/GenBank/DDBJ whole genome shotgun (WGS) entry which is preliminary data.</text>
</comment>
<proteinExistence type="predicted"/>
<dbReference type="AlphaFoldDB" id="A0A9N9JF82"/>
<dbReference type="Proteomes" id="UP000789405">
    <property type="component" value="Unassembled WGS sequence"/>
</dbReference>
<protein>
    <submittedName>
        <fullName evidence="1">7147_t:CDS:1</fullName>
    </submittedName>
</protein>
<dbReference type="OrthoDB" id="2439320at2759"/>
<evidence type="ECO:0000313" key="1">
    <source>
        <dbReference type="EMBL" id="CAG8775805.1"/>
    </source>
</evidence>
<name>A0A9N9JF82_9GLOM</name>
<sequence length="75" mass="8856">IRPNQYRGITEYALRKAKEKGTFNRYNYLEVGKQLCYPHYLDIVEPNYHNESSTNNNGQDHIIVRKPLSFGKKLL</sequence>